<dbReference type="Pfam" id="PF00494">
    <property type="entry name" value="SQS_PSY"/>
    <property type="match status" value="1"/>
</dbReference>
<dbReference type="AlphaFoldDB" id="A0A7M4DF07"/>
<dbReference type="InterPro" id="IPR044843">
    <property type="entry name" value="Trans_IPPS_bact-type"/>
</dbReference>
<dbReference type="InterPro" id="IPR019845">
    <property type="entry name" value="Squalene/phytoene_synthase_CS"/>
</dbReference>
<dbReference type="InterPro" id="IPR008949">
    <property type="entry name" value="Isoprenoid_synthase_dom_sf"/>
</dbReference>
<keyword evidence="2 3" id="KW-0808">Transferase</keyword>
<reference evidence="3 4" key="1">
    <citation type="submission" date="2019-11" db="EMBL/GenBank/DDBJ databases">
        <authorList>
            <person name="Criscuolo A."/>
        </authorList>
    </citation>
    <scope>NUCLEOTIDE SEQUENCE [LARGE SCALE GENOMIC DNA]</scope>
    <source>
        <strain evidence="3">CIP111667</strain>
    </source>
</reference>
<dbReference type="RefSeq" id="WP_156739297.1">
    <property type="nucleotide sequence ID" value="NZ_CACRYJ010000011.1"/>
</dbReference>
<dbReference type="SFLD" id="SFLDG01212">
    <property type="entry name" value="Phytoene_synthase_like"/>
    <property type="match status" value="1"/>
</dbReference>
<comment type="pathway">
    <text evidence="1">Carotenoid biosynthesis; phytoene biosynthesis.</text>
</comment>
<protein>
    <submittedName>
        <fullName evidence="3">15-cis-phytoene synthase</fullName>
        <ecNumber evidence="3">2.5.1.32</ecNumber>
    </submittedName>
</protein>
<keyword evidence="4" id="KW-1185">Reference proteome</keyword>
<name>A0A7M4DF07_9MICO</name>
<dbReference type="SUPFAM" id="SSF48576">
    <property type="entry name" value="Terpenoid synthases"/>
    <property type="match status" value="1"/>
</dbReference>
<dbReference type="Proteomes" id="UP000419743">
    <property type="component" value="Unassembled WGS sequence"/>
</dbReference>
<dbReference type="InterPro" id="IPR002060">
    <property type="entry name" value="Squ/phyt_synthse"/>
</dbReference>
<dbReference type="Gene3D" id="1.10.600.10">
    <property type="entry name" value="Farnesyl Diphosphate Synthase"/>
    <property type="match status" value="1"/>
</dbReference>
<accession>A0A7M4DF07</accession>
<dbReference type="SFLD" id="SFLDS00005">
    <property type="entry name" value="Isoprenoid_Synthase_Type_I"/>
    <property type="match status" value="1"/>
</dbReference>
<dbReference type="PROSITE" id="PS01045">
    <property type="entry name" value="SQUALEN_PHYTOEN_SYN_2"/>
    <property type="match status" value="1"/>
</dbReference>
<dbReference type="PANTHER" id="PTHR31480">
    <property type="entry name" value="BIFUNCTIONAL LYCOPENE CYCLASE/PHYTOENE SYNTHASE"/>
    <property type="match status" value="1"/>
</dbReference>
<dbReference type="SFLD" id="SFLDG01018">
    <property type="entry name" value="Squalene/Phytoene_Synthase_Lik"/>
    <property type="match status" value="1"/>
</dbReference>
<evidence type="ECO:0000313" key="3">
    <source>
        <dbReference type="EMBL" id="VZO35500.1"/>
    </source>
</evidence>
<dbReference type="UniPathway" id="UPA00799"/>
<evidence type="ECO:0000256" key="2">
    <source>
        <dbReference type="ARBA" id="ARBA00022679"/>
    </source>
</evidence>
<organism evidence="3 4">
    <name type="scientific">Occultella aeris</name>
    <dbReference type="NCBI Taxonomy" id="2761496"/>
    <lineage>
        <taxon>Bacteria</taxon>
        <taxon>Bacillati</taxon>
        <taxon>Actinomycetota</taxon>
        <taxon>Actinomycetes</taxon>
        <taxon>Micrococcales</taxon>
        <taxon>Ruaniaceae</taxon>
        <taxon>Occultella</taxon>
    </lineage>
</organism>
<gene>
    <name evidence="3" type="primary">crtB</name>
    <name evidence="3" type="ORF">HALOF300_00698</name>
</gene>
<dbReference type="GO" id="GO:0004311">
    <property type="term" value="F:geranylgeranyl diphosphate synthase activity"/>
    <property type="evidence" value="ECO:0007669"/>
    <property type="project" value="InterPro"/>
</dbReference>
<dbReference type="EMBL" id="CACRYJ010000011">
    <property type="protein sequence ID" value="VZO35500.1"/>
    <property type="molecule type" value="Genomic_DNA"/>
</dbReference>
<sequence>MSRARTPLSLYSEVAHSSAARVISAYSTSFGLASRLLEPEVRPHIVNVYALVRVADEIVDGTAEEAGLGVAARRVALDRLESEVEDAIVSGFSANLVVHAFAWTARRTGVGPELIAPFFASMRRDLDPVELTESEFRTYVYGSAEVVGLMCLRAFTVGADVDDALAERLARGARHLGAAFQKINFLRDLGEDYLTRGRRYFPDCDPAGFTDADRDRLLADIERDLSIAAATIPELPDGSRRAVAAAHALFAELARRLRKTPAVLLLRTRVSVPAPWKAAILLRAAALAGSRPGHPVAAGMRR</sequence>
<comment type="caution">
    <text evidence="3">The sequence shown here is derived from an EMBL/GenBank/DDBJ whole genome shotgun (WGS) entry which is preliminary data.</text>
</comment>
<evidence type="ECO:0000313" key="4">
    <source>
        <dbReference type="Proteomes" id="UP000419743"/>
    </source>
</evidence>
<dbReference type="GO" id="GO:0008299">
    <property type="term" value="P:isoprenoid biosynthetic process"/>
    <property type="evidence" value="ECO:0007669"/>
    <property type="project" value="UniProtKB-ARBA"/>
</dbReference>
<evidence type="ECO:0000256" key="1">
    <source>
        <dbReference type="ARBA" id="ARBA00004684"/>
    </source>
</evidence>
<proteinExistence type="predicted"/>
<dbReference type="EC" id="2.5.1.32" evidence="3"/>